<reference evidence="1 2" key="1">
    <citation type="submission" date="2018-11" db="EMBL/GenBank/DDBJ databases">
        <title>Genome assembly of Steccherinum ochraceum LE-BIN_3174, the white-rot fungus of the Steccherinaceae family (The Residual Polyporoid clade, Polyporales, Basidiomycota).</title>
        <authorList>
            <person name="Fedorova T.V."/>
            <person name="Glazunova O.A."/>
            <person name="Landesman E.O."/>
            <person name="Moiseenko K.V."/>
            <person name="Psurtseva N.V."/>
            <person name="Savinova O.S."/>
            <person name="Shakhova N.V."/>
            <person name="Tyazhelova T.V."/>
            <person name="Vasina D.V."/>
        </authorList>
    </citation>
    <scope>NUCLEOTIDE SEQUENCE [LARGE SCALE GENOMIC DNA]</scope>
    <source>
        <strain evidence="1 2">LE-BIN_3174</strain>
    </source>
</reference>
<evidence type="ECO:0000313" key="1">
    <source>
        <dbReference type="EMBL" id="TCD62116.1"/>
    </source>
</evidence>
<dbReference type="EMBL" id="RWJN01000400">
    <property type="protein sequence ID" value="TCD62116.1"/>
    <property type="molecule type" value="Genomic_DNA"/>
</dbReference>
<organism evidence="1 2">
    <name type="scientific">Steccherinum ochraceum</name>
    <dbReference type="NCBI Taxonomy" id="92696"/>
    <lineage>
        <taxon>Eukaryota</taxon>
        <taxon>Fungi</taxon>
        <taxon>Dikarya</taxon>
        <taxon>Basidiomycota</taxon>
        <taxon>Agaricomycotina</taxon>
        <taxon>Agaricomycetes</taxon>
        <taxon>Polyporales</taxon>
        <taxon>Steccherinaceae</taxon>
        <taxon>Steccherinum</taxon>
    </lineage>
</organism>
<accession>A0A4R0R6P1</accession>
<gene>
    <name evidence="1" type="ORF">EIP91_007453</name>
</gene>
<feature type="non-terminal residue" evidence="1">
    <location>
        <position position="153"/>
    </location>
</feature>
<evidence type="ECO:0000313" key="2">
    <source>
        <dbReference type="Proteomes" id="UP000292702"/>
    </source>
</evidence>
<dbReference type="AlphaFoldDB" id="A0A4R0R6P1"/>
<name>A0A4R0R6P1_9APHY</name>
<sequence length="153" mass="16581">MRDALAAGSRNKLKSRRRPAAFEHQRSLHLFVDVESVLAFPSSLPSATLPGLTLLSSSSPSPLQPPVFTIPPPLSPCVLLSNAATHRHVTTRSCNNLLPGCSPYPVHARAGWNDDSEPSSFFPHGAASRYDVRVKPLATCTPAFRVHSTYGRQ</sequence>
<comment type="caution">
    <text evidence="1">The sequence shown here is derived from an EMBL/GenBank/DDBJ whole genome shotgun (WGS) entry which is preliminary data.</text>
</comment>
<keyword evidence="2" id="KW-1185">Reference proteome</keyword>
<dbReference type="Proteomes" id="UP000292702">
    <property type="component" value="Unassembled WGS sequence"/>
</dbReference>
<protein>
    <submittedName>
        <fullName evidence="1">Uncharacterized protein</fullName>
    </submittedName>
</protein>
<proteinExistence type="predicted"/>